<sequence>MTGEGFLFVGGWVDLIMPMYDYKCKKCGHEFENL</sequence>
<evidence type="ECO:0000313" key="1">
    <source>
        <dbReference type="EMBL" id="SVD23116.1"/>
    </source>
</evidence>
<dbReference type="NCBIfam" id="TIGR02605">
    <property type="entry name" value="CxxC_CxxC_SSSS"/>
    <property type="match status" value="1"/>
</dbReference>
<gene>
    <name evidence="1" type="ORF">METZ01_LOCUS375970</name>
</gene>
<reference evidence="1" key="1">
    <citation type="submission" date="2018-05" db="EMBL/GenBank/DDBJ databases">
        <authorList>
            <person name="Lanie J.A."/>
            <person name="Ng W.-L."/>
            <person name="Kazmierczak K.M."/>
            <person name="Andrzejewski T.M."/>
            <person name="Davidsen T.M."/>
            <person name="Wayne K.J."/>
            <person name="Tettelin H."/>
            <person name="Glass J.I."/>
            <person name="Rusch D."/>
            <person name="Podicherti R."/>
            <person name="Tsui H.-C.T."/>
            <person name="Winkler M.E."/>
        </authorList>
    </citation>
    <scope>NUCLEOTIDE SEQUENCE</scope>
</reference>
<protein>
    <submittedName>
        <fullName evidence="1">Uncharacterized protein</fullName>
    </submittedName>
</protein>
<name>A0A382TM12_9ZZZZ</name>
<dbReference type="InterPro" id="IPR013429">
    <property type="entry name" value="Regulatory_FmdB_Zinc_ribbon"/>
</dbReference>
<dbReference type="EMBL" id="UINC01137649">
    <property type="protein sequence ID" value="SVD23116.1"/>
    <property type="molecule type" value="Genomic_DNA"/>
</dbReference>
<feature type="non-terminal residue" evidence="1">
    <location>
        <position position="34"/>
    </location>
</feature>
<accession>A0A382TM12</accession>
<dbReference type="AlphaFoldDB" id="A0A382TM12"/>
<proteinExistence type="predicted"/>
<organism evidence="1">
    <name type="scientific">marine metagenome</name>
    <dbReference type="NCBI Taxonomy" id="408172"/>
    <lineage>
        <taxon>unclassified sequences</taxon>
        <taxon>metagenomes</taxon>
        <taxon>ecological metagenomes</taxon>
    </lineage>
</organism>